<dbReference type="SUPFAM" id="SSF52540">
    <property type="entry name" value="P-loop containing nucleoside triphosphate hydrolases"/>
    <property type="match status" value="1"/>
</dbReference>
<dbReference type="GO" id="GO:0046403">
    <property type="term" value="F:polynucleotide 3'-phosphatase activity"/>
    <property type="evidence" value="ECO:0007669"/>
    <property type="project" value="TreeGrafter"/>
</dbReference>
<gene>
    <name evidence="1" type="ORF">A7U60_g8032</name>
</gene>
<accession>A0A9Q5HSD8</accession>
<organism evidence="1 2">
    <name type="scientific">Sanghuangporus baumii</name>
    <name type="common">Phellinus baumii</name>
    <dbReference type="NCBI Taxonomy" id="108892"/>
    <lineage>
        <taxon>Eukaryota</taxon>
        <taxon>Fungi</taxon>
        <taxon>Dikarya</taxon>
        <taxon>Basidiomycota</taxon>
        <taxon>Agaricomycotina</taxon>
        <taxon>Agaricomycetes</taxon>
        <taxon>Hymenochaetales</taxon>
        <taxon>Hymenochaetaceae</taxon>
        <taxon>Sanghuangporus</taxon>
    </lineage>
</organism>
<dbReference type="GO" id="GO:0006281">
    <property type="term" value="P:DNA repair"/>
    <property type="evidence" value="ECO:0007669"/>
    <property type="project" value="TreeGrafter"/>
</dbReference>
<dbReference type="SUPFAM" id="SSF56784">
    <property type="entry name" value="HAD-like"/>
    <property type="match status" value="1"/>
</dbReference>
<dbReference type="GO" id="GO:0046404">
    <property type="term" value="F:ATP-dependent polydeoxyribonucleotide 5'-hydroxyl-kinase activity"/>
    <property type="evidence" value="ECO:0007669"/>
    <property type="project" value="TreeGrafter"/>
</dbReference>
<dbReference type="Proteomes" id="UP000757232">
    <property type="component" value="Unassembled WGS sequence"/>
</dbReference>
<dbReference type="OrthoDB" id="19045at2759"/>
<evidence type="ECO:0000313" key="2">
    <source>
        <dbReference type="Proteomes" id="UP000757232"/>
    </source>
</evidence>
<dbReference type="Pfam" id="PF13671">
    <property type="entry name" value="AAA_33"/>
    <property type="match status" value="1"/>
</dbReference>
<protein>
    <submittedName>
        <fullName evidence="1">PNK3P-domain-containing protein</fullName>
    </submittedName>
</protein>
<proteinExistence type="predicted"/>
<dbReference type="InterPro" id="IPR013954">
    <property type="entry name" value="PNK3P"/>
</dbReference>
<dbReference type="EMBL" id="LNZH02000212">
    <property type="protein sequence ID" value="OCB85074.1"/>
    <property type="molecule type" value="Genomic_DNA"/>
</dbReference>
<dbReference type="InterPro" id="IPR023214">
    <property type="entry name" value="HAD_sf"/>
</dbReference>
<dbReference type="Gene3D" id="3.40.50.1000">
    <property type="entry name" value="HAD superfamily/HAD-like"/>
    <property type="match status" value="1"/>
</dbReference>
<name>A0A9Q5HSD8_SANBA</name>
<dbReference type="FunFam" id="3.40.50.300:FF:000737">
    <property type="entry name" value="Bifunctional polynucleotide phosphatase/kinase"/>
    <property type="match status" value="1"/>
</dbReference>
<sequence length="323" mass="37077">MHFSHTVVLFSNQLYPEKKLVKWREKIGFIARALREVPFLMFTSTARDGYRKPMPGMWVALERLANEAGVVIDKGKSFFVGDAAGRKGDFASTDRKFAENIGVNFYTPEEYFLKQSARPYGYKGTHVSELPTNEGPRITPTSSPILLTNGKKPEMVLFVGFPASGKTTLFERVFLPTGYEHVNQDTLGSRSKCLKAAEEFLRKGKSCVVDNTNRDKKTRQFYLKLAESLDIPVRCFIFKISRELAWHNNLYRTFCLPLLSGSTAAETKERKLIPYSAFVSFSQCYEEPTIDEGFKEVKTVNWQFEGDAEEERYWRMWLQIDGK</sequence>
<reference evidence="1" key="1">
    <citation type="submission" date="2016-06" db="EMBL/GenBank/DDBJ databases">
        <title>Draft Genome sequence of the fungus Inonotus baumii.</title>
        <authorList>
            <person name="Zhu H."/>
            <person name="Lin W."/>
        </authorList>
    </citation>
    <scope>NUCLEOTIDE SEQUENCE</scope>
    <source>
        <strain evidence="1">821</strain>
    </source>
</reference>
<evidence type="ECO:0000313" key="1">
    <source>
        <dbReference type="EMBL" id="OCB85074.1"/>
    </source>
</evidence>
<dbReference type="AlphaFoldDB" id="A0A9Q5HSD8"/>
<dbReference type="InterPro" id="IPR036412">
    <property type="entry name" value="HAD-like_sf"/>
</dbReference>
<keyword evidence="2" id="KW-1185">Reference proteome</keyword>
<comment type="caution">
    <text evidence="1">The sequence shown here is derived from an EMBL/GenBank/DDBJ whole genome shotgun (WGS) entry which is preliminary data.</text>
</comment>
<dbReference type="PANTHER" id="PTHR12083:SF9">
    <property type="entry name" value="BIFUNCTIONAL POLYNUCLEOTIDE PHOSPHATASE_KINASE"/>
    <property type="match status" value="1"/>
</dbReference>
<dbReference type="Pfam" id="PF08645">
    <property type="entry name" value="PNK3P"/>
    <property type="match status" value="1"/>
</dbReference>
<dbReference type="GO" id="GO:0003690">
    <property type="term" value="F:double-stranded DNA binding"/>
    <property type="evidence" value="ECO:0007669"/>
    <property type="project" value="TreeGrafter"/>
</dbReference>
<dbReference type="Gene3D" id="3.40.50.300">
    <property type="entry name" value="P-loop containing nucleotide triphosphate hydrolases"/>
    <property type="match status" value="1"/>
</dbReference>
<dbReference type="PANTHER" id="PTHR12083">
    <property type="entry name" value="BIFUNCTIONAL POLYNUCLEOTIDE PHOSPHATASE/KINASE"/>
    <property type="match status" value="1"/>
</dbReference>
<dbReference type="InterPro" id="IPR027417">
    <property type="entry name" value="P-loop_NTPase"/>
</dbReference>